<reference evidence="1" key="1">
    <citation type="submission" date="2023-07" db="EMBL/GenBank/DDBJ databases">
        <title>A chromosome-level genome assembly of Lolium multiflorum.</title>
        <authorList>
            <person name="Chen Y."/>
            <person name="Copetti D."/>
            <person name="Kolliker R."/>
            <person name="Studer B."/>
        </authorList>
    </citation>
    <scope>NUCLEOTIDE SEQUENCE</scope>
    <source>
        <strain evidence="1">02402/16</strain>
        <tissue evidence="1">Leaf</tissue>
    </source>
</reference>
<proteinExistence type="predicted"/>
<dbReference type="SUPFAM" id="SSF90257">
    <property type="entry name" value="Myosin rod fragments"/>
    <property type="match status" value="1"/>
</dbReference>
<protein>
    <submittedName>
        <fullName evidence="1">Uncharacterized protein</fullName>
    </submittedName>
</protein>
<dbReference type="PANTHER" id="PTHR45287:SF4">
    <property type="entry name" value="OS03G0691500 PROTEIN"/>
    <property type="match status" value="1"/>
</dbReference>
<comment type="caution">
    <text evidence="1">The sequence shown here is derived from an EMBL/GenBank/DDBJ whole genome shotgun (WGS) entry which is preliminary data.</text>
</comment>
<name>A0AAD8TSS5_LOLMU</name>
<dbReference type="EMBL" id="JAUUTY010000001">
    <property type="protein sequence ID" value="KAK1692516.1"/>
    <property type="molecule type" value="Genomic_DNA"/>
</dbReference>
<evidence type="ECO:0000313" key="2">
    <source>
        <dbReference type="Proteomes" id="UP001231189"/>
    </source>
</evidence>
<evidence type="ECO:0000313" key="1">
    <source>
        <dbReference type="EMBL" id="KAK1692516.1"/>
    </source>
</evidence>
<keyword evidence="2" id="KW-1185">Reference proteome</keyword>
<dbReference type="InterPro" id="IPR040262">
    <property type="entry name" value="At4g38062-like"/>
</dbReference>
<dbReference type="PANTHER" id="PTHR45287">
    <property type="entry name" value="OS03G0691500 PROTEIN"/>
    <property type="match status" value="1"/>
</dbReference>
<dbReference type="AlphaFoldDB" id="A0AAD8TSS5"/>
<sequence>MQGKLKWKAEQFRHLEDVLRKVRGEFKESEKQWGSDISTLVDQIAALETSLDSKTRVAEEFRSRLEMCSQVLAHEEGRRRNLEAEMADLGRKYGDVVSEYEEARMLV</sequence>
<accession>A0AAD8TSS5</accession>
<organism evidence="1 2">
    <name type="scientific">Lolium multiflorum</name>
    <name type="common">Italian ryegrass</name>
    <name type="synonym">Lolium perenne subsp. multiflorum</name>
    <dbReference type="NCBI Taxonomy" id="4521"/>
    <lineage>
        <taxon>Eukaryota</taxon>
        <taxon>Viridiplantae</taxon>
        <taxon>Streptophyta</taxon>
        <taxon>Embryophyta</taxon>
        <taxon>Tracheophyta</taxon>
        <taxon>Spermatophyta</taxon>
        <taxon>Magnoliopsida</taxon>
        <taxon>Liliopsida</taxon>
        <taxon>Poales</taxon>
        <taxon>Poaceae</taxon>
        <taxon>BOP clade</taxon>
        <taxon>Pooideae</taxon>
        <taxon>Poodae</taxon>
        <taxon>Poeae</taxon>
        <taxon>Poeae Chloroplast Group 2 (Poeae type)</taxon>
        <taxon>Loliodinae</taxon>
        <taxon>Loliinae</taxon>
        <taxon>Lolium</taxon>
    </lineage>
</organism>
<dbReference type="Proteomes" id="UP001231189">
    <property type="component" value="Unassembled WGS sequence"/>
</dbReference>
<gene>
    <name evidence="1" type="ORF">QYE76_009213</name>
</gene>